<comment type="similarity">
    <text evidence="1 7">Belongs to the cytochrome P450 family.</text>
</comment>
<dbReference type="SUPFAM" id="SSF48264">
    <property type="entry name" value="Cytochrome P450"/>
    <property type="match status" value="1"/>
</dbReference>
<keyword evidence="3 7" id="KW-0479">Metal-binding</keyword>
<dbReference type="Gene3D" id="1.10.630.10">
    <property type="entry name" value="Cytochrome P450"/>
    <property type="match status" value="1"/>
</dbReference>
<dbReference type="InterPro" id="IPR002401">
    <property type="entry name" value="Cyt_P450_E_grp-I"/>
</dbReference>
<dbReference type="Proteomes" id="UP001597168">
    <property type="component" value="Unassembled WGS sequence"/>
</dbReference>
<sequence length="436" mass="47801">MAVKVAPGRLPFLGHTVEMVRRRHEFTSSLRDHGEVVRVDLGPMSTYFVTTPRLAHQVLVTDAARFRKGAMFDKFQPYLGNGLLLSDGAFHLRQRRMVQPAFHRDRMTRYAETMARAARALTASWTPGAVRVVEDDMQGLAVTIVGEALFSTELGRRAVAEVRRSVFVVIKQGMVRALSPSFVEKLPLPGNRAFDRAVARMRAIVLDVIAARRAEGVRDHGDLLSVLLREHDGSGGGMTDEQTYDEVLTLLTAGVETTALALAWAFHEVARHPDVEERLVAEVADVVGDRPVAFADVPRLTYTGAVVNEVLRKYPVWILMRRATAPVDLGGVGLPAGAEVIVSPHALHHDPASFPDPHRFDPDRWTGADVPRGAFVPFGAGARQCLGNVFARTEVVVALATVLARWRLVPVPGKPVRTRFTSAAYPSGLLMTAVPR</sequence>
<proteinExistence type="inferred from homology"/>
<protein>
    <submittedName>
        <fullName evidence="8">Cytochrome P450</fullName>
    </submittedName>
</protein>
<dbReference type="PANTHER" id="PTHR24291:SF50">
    <property type="entry name" value="BIFUNCTIONAL ALBAFLAVENONE MONOOXYGENASE_TERPENE SYNTHASE"/>
    <property type="match status" value="1"/>
</dbReference>
<evidence type="ECO:0000313" key="9">
    <source>
        <dbReference type="Proteomes" id="UP001597168"/>
    </source>
</evidence>
<organism evidence="8 9">
    <name type="scientific">Saccharothrix hoggarensis</name>
    <dbReference type="NCBI Taxonomy" id="913853"/>
    <lineage>
        <taxon>Bacteria</taxon>
        <taxon>Bacillati</taxon>
        <taxon>Actinomycetota</taxon>
        <taxon>Actinomycetes</taxon>
        <taxon>Pseudonocardiales</taxon>
        <taxon>Pseudonocardiaceae</taxon>
        <taxon>Saccharothrix</taxon>
    </lineage>
</organism>
<dbReference type="PRINTS" id="PR00385">
    <property type="entry name" value="P450"/>
</dbReference>
<dbReference type="PRINTS" id="PR00463">
    <property type="entry name" value="EP450I"/>
</dbReference>
<reference evidence="9" key="1">
    <citation type="journal article" date="2019" name="Int. J. Syst. Evol. Microbiol.">
        <title>The Global Catalogue of Microorganisms (GCM) 10K type strain sequencing project: providing services to taxonomists for standard genome sequencing and annotation.</title>
        <authorList>
            <consortium name="The Broad Institute Genomics Platform"/>
            <consortium name="The Broad Institute Genome Sequencing Center for Infectious Disease"/>
            <person name="Wu L."/>
            <person name="Ma J."/>
        </authorList>
    </citation>
    <scope>NUCLEOTIDE SEQUENCE [LARGE SCALE GENOMIC DNA]</scope>
    <source>
        <strain evidence="9">CCUG 60214</strain>
    </source>
</reference>
<keyword evidence="2 7" id="KW-0349">Heme</keyword>
<dbReference type="InterPro" id="IPR036396">
    <property type="entry name" value="Cyt_P450_sf"/>
</dbReference>
<dbReference type="RefSeq" id="WP_380720753.1">
    <property type="nucleotide sequence ID" value="NZ_JBHTLK010000016.1"/>
</dbReference>
<name>A0ABW3QPH3_9PSEU</name>
<keyword evidence="6 7" id="KW-0503">Monooxygenase</keyword>
<gene>
    <name evidence="8" type="ORF">ACFQ3T_05895</name>
</gene>
<dbReference type="EMBL" id="JBHTLK010000016">
    <property type="protein sequence ID" value="MFD1146647.1"/>
    <property type="molecule type" value="Genomic_DNA"/>
</dbReference>
<dbReference type="PANTHER" id="PTHR24291">
    <property type="entry name" value="CYTOCHROME P450 FAMILY 4"/>
    <property type="match status" value="1"/>
</dbReference>
<dbReference type="InterPro" id="IPR050196">
    <property type="entry name" value="Cytochrome_P450_Monoox"/>
</dbReference>
<dbReference type="Pfam" id="PF00067">
    <property type="entry name" value="p450"/>
    <property type="match status" value="1"/>
</dbReference>
<keyword evidence="5 7" id="KW-0408">Iron</keyword>
<dbReference type="CDD" id="cd11049">
    <property type="entry name" value="CYP170A1-like"/>
    <property type="match status" value="1"/>
</dbReference>
<accession>A0ABW3QPH3</accession>
<dbReference type="InterPro" id="IPR001128">
    <property type="entry name" value="Cyt_P450"/>
</dbReference>
<keyword evidence="9" id="KW-1185">Reference proteome</keyword>
<evidence type="ECO:0000256" key="7">
    <source>
        <dbReference type="RuleBase" id="RU000461"/>
    </source>
</evidence>
<evidence type="ECO:0000256" key="3">
    <source>
        <dbReference type="ARBA" id="ARBA00022723"/>
    </source>
</evidence>
<comment type="caution">
    <text evidence="8">The sequence shown here is derived from an EMBL/GenBank/DDBJ whole genome shotgun (WGS) entry which is preliminary data.</text>
</comment>
<evidence type="ECO:0000313" key="8">
    <source>
        <dbReference type="EMBL" id="MFD1146647.1"/>
    </source>
</evidence>
<dbReference type="InterPro" id="IPR017972">
    <property type="entry name" value="Cyt_P450_CS"/>
</dbReference>
<evidence type="ECO:0000256" key="1">
    <source>
        <dbReference type="ARBA" id="ARBA00010617"/>
    </source>
</evidence>
<evidence type="ECO:0000256" key="6">
    <source>
        <dbReference type="ARBA" id="ARBA00023033"/>
    </source>
</evidence>
<evidence type="ECO:0000256" key="4">
    <source>
        <dbReference type="ARBA" id="ARBA00023002"/>
    </source>
</evidence>
<evidence type="ECO:0000256" key="2">
    <source>
        <dbReference type="ARBA" id="ARBA00022617"/>
    </source>
</evidence>
<dbReference type="PROSITE" id="PS00086">
    <property type="entry name" value="CYTOCHROME_P450"/>
    <property type="match status" value="1"/>
</dbReference>
<keyword evidence="4 7" id="KW-0560">Oxidoreductase</keyword>
<evidence type="ECO:0000256" key="5">
    <source>
        <dbReference type="ARBA" id="ARBA00023004"/>
    </source>
</evidence>